<gene>
    <name evidence="3" type="primary">sidJ_1</name>
    <name evidence="2" type="synonym">sidJ_2</name>
    <name evidence="2" type="ORF">Lgra_2869</name>
    <name evidence="3" type="ORF">NCTC12388_00828</name>
</gene>
<dbReference type="EMBL" id="LNYE01000029">
    <property type="protein sequence ID" value="KTD06092.1"/>
    <property type="molecule type" value="Genomic_DNA"/>
</dbReference>
<feature type="domain" description="Calmodulin-dependent glutamylase SidJ N-terminal" evidence="1">
    <location>
        <begin position="41"/>
        <end position="220"/>
    </location>
</feature>
<evidence type="ECO:0000313" key="2">
    <source>
        <dbReference type="EMBL" id="KTD06092.1"/>
    </source>
</evidence>
<dbReference type="Pfam" id="PF26375">
    <property type="entry name" value="SidJ_CaM_N"/>
    <property type="match status" value="1"/>
</dbReference>
<dbReference type="InterPro" id="IPR059085">
    <property type="entry name" value="SidJ_N"/>
</dbReference>
<accession>A0A378J512</accession>
<reference evidence="2 4" key="1">
    <citation type="submission" date="2015-11" db="EMBL/GenBank/DDBJ databases">
        <title>Genomic analysis of 38 Legionella species identifies large and diverse effector repertoires.</title>
        <authorList>
            <person name="Burstein D."/>
            <person name="Amaro F."/>
            <person name="Zusman T."/>
            <person name="Lifshitz Z."/>
            <person name="Cohen O."/>
            <person name="Gilbert J.A."/>
            <person name="Pupko T."/>
            <person name="Shuman H.A."/>
            <person name="Segal G."/>
        </authorList>
    </citation>
    <scope>NUCLEOTIDE SEQUENCE [LARGE SCALE GENOMIC DNA]</scope>
    <source>
        <strain evidence="2 4">Lyon 8420412</strain>
    </source>
</reference>
<name>A0A378J512_9GAMM</name>
<organism evidence="3 5">
    <name type="scientific">Legionella gratiana</name>
    <dbReference type="NCBI Taxonomy" id="45066"/>
    <lineage>
        <taxon>Bacteria</taxon>
        <taxon>Pseudomonadati</taxon>
        <taxon>Pseudomonadota</taxon>
        <taxon>Gammaproteobacteria</taxon>
        <taxon>Legionellales</taxon>
        <taxon>Legionellaceae</taxon>
        <taxon>Legionella</taxon>
    </lineage>
</organism>
<evidence type="ECO:0000313" key="5">
    <source>
        <dbReference type="Proteomes" id="UP000254476"/>
    </source>
</evidence>
<keyword evidence="4" id="KW-1185">Reference proteome</keyword>
<dbReference type="EMBL" id="UGOB01000001">
    <property type="protein sequence ID" value="STX42822.1"/>
    <property type="molecule type" value="Genomic_DNA"/>
</dbReference>
<proteinExistence type="predicted"/>
<dbReference type="OrthoDB" id="5410372at2"/>
<evidence type="ECO:0000259" key="1">
    <source>
        <dbReference type="Pfam" id="PF26375"/>
    </source>
</evidence>
<dbReference type="Proteomes" id="UP000254476">
    <property type="component" value="Unassembled WGS sequence"/>
</dbReference>
<dbReference type="RefSeq" id="WP_058499962.1">
    <property type="nucleotide sequence ID" value="NZ_CAAAHW010000001.1"/>
</dbReference>
<protein>
    <submittedName>
        <fullName evidence="3">Substrate of the Dot/Icm secretion system</fullName>
    </submittedName>
</protein>
<reference evidence="3 5" key="2">
    <citation type="submission" date="2018-06" db="EMBL/GenBank/DDBJ databases">
        <authorList>
            <consortium name="Pathogen Informatics"/>
            <person name="Doyle S."/>
        </authorList>
    </citation>
    <scope>NUCLEOTIDE SEQUENCE [LARGE SCALE GENOMIC DNA]</scope>
    <source>
        <strain evidence="3 5">NCTC12388</strain>
    </source>
</reference>
<evidence type="ECO:0000313" key="3">
    <source>
        <dbReference type="EMBL" id="STX42822.1"/>
    </source>
</evidence>
<dbReference type="Proteomes" id="UP000054691">
    <property type="component" value="Unassembled WGS sequence"/>
</dbReference>
<sequence>MELQEIDVANSEEVKTQDSLLPPSVAVRCDVSIPLIEIPFEITRQELIQVYLLSIGKCIHADELATISAQNVVSHLLFLKSLAAIECDKKQKNQLRTFAKKLGRFLESAELSLWNIASRYIQESQFPIIRWLVHQSPSLNFIATFIIEKNCGLLTRNQSAFLRQFEKSAAFFFPDLLYMLWLTQSYKEDSNEKLICSSCKINYYSDVTDNLLLRTQPKQIKFAAESYYEQEKESINSNFRYLMSQKNLLRIQGRTLLFINKSSEVIAVKVQKKVENKSNFSEEYQITNYLIKHQRRLNLQSELPQPLGLYSIKRTEILENCNHNPDYEQFIELISDMTELDVYVYKAPLAYFTYLHDEQQTFSELASSLQKNIHDLFVLLKEGIVFPQLADIFHTGSDKDCREDMGRYYTLVQLLKVCQPHLGRIDKWQKAVEFVNLRVSGLADLGDNLPITSLFTPSEFTKKYFPEILRGGYHQTFFDQSSGTASSLFTGKRKLFGNYLYLNTIAEYLLVIQLTLGAYGNKVTRKIGDLVAKKAVWQQLAELMFHSCAEVVALMAGIPQSKALELLSQRAKIDKHAQQIQFWMTPDYADLNSSEIKMQQYMLYPGESGYEINDELVPGVGLSVDGIHQDLGGYNQSLPLKEFEKLLYATVTLIEGTIQLDKQFFLAVSASKLYDCHQATVNLMEIARSGCHFPNETALFYSRKETR</sequence>
<dbReference type="AlphaFoldDB" id="A0A378J512"/>
<dbReference type="NCBIfam" id="NF033873">
    <property type="entry name" value="SidJ_poly_Glu"/>
    <property type="match status" value="1"/>
</dbReference>
<evidence type="ECO:0000313" key="4">
    <source>
        <dbReference type="Proteomes" id="UP000054691"/>
    </source>
</evidence>